<feature type="transmembrane region" description="Helical" evidence="8">
    <location>
        <begin position="318"/>
        <end position="337"/>
    </location>
</feature>
<evidence type="ECO:0000313" key="9">
    <source>
        <dbReference type="EMBL" id="MCC8392600.1"/>
    </source>
</evidence>
<gene>
    <name evidence="9" type="ORF">LJ656_08370</name>
</gene>
<evidence type="ECO:0000256" key="6">
    <source>
        <dbReference type="ARBA" id="ARBA00022989"/>
    </source>
</evidence>
<keyword evidence="10" id="KW-1185">Reference proteome</keyword>
<proteinExistence type="inferred from homology"/>
<dbReference type="PANTHER" id="PTHR21716">
    <property type="entry name" value="TRANSMEMBRANE PROTEIN"/>
    <property type="match status" value="1"/>
</dbReference>
<feature type="transmembrane region" description="Helical" evidence="8">
    <location>
        <begin position="281"/>
        <end position="306"/>
    </location>
</feature>
<evidence type="ECO:0000256" key="8">
    <source>
        <dbReference type="SAM" id="Phobius"/>
    </source>
</evidence>
<reference evidence="9 10" key="1">
    <citation type="submission" date="2021-11" db="EMBL/GenBank/DDBJ databases">
        <authorList>
            <person name="Oh E.-T."/>
            <person name="Kim S.-B."/>
        </authorList>
    </citation>
    <scope>NUCLEOTIDE SEQUENCE [LARGE SCALE GENOMIC DNA]</scope>
    <source>
        <strain evidence="9 10">MMS20-SJTR3</strain>
    </source>
</reference>
<feature type="transmembrane region" description="Helical" evidence="8">
    <location>
        <begin position="258"/>
        <end position="275"/>
    </location>
</feature>
<name>A0ABS8JRS0_9BURK</name>
<dbReference type="Proteomes" id="UP001431019">
    <property type="component" value="Unassembled WGS sequence"/>
</dbReference>
<dbReference type="RefSeq" id="WP_230508798.1">
    <property type="nucleotide sequence ID" value="NZ_JAJITD010000003.1"/>
</dbReference>
<feature type="transmembrane region" description="Helical" evidence="8">
    <location>
        <begin position="343"/>
        <end position="361"/>
    </location>
</feature>
<evidence type="ECO:0000256" key="2">
    <source>
        <dbReference type="ARBA" id="ARBA00009773"/>
    </source>
</evidence>
<feature type="transmembrane region" description="Helical" evidence="8">
    <location>
        <begin position="168"/>
        <end position="193"/>
    </location>
</feature>
<keyword evidence="4" id="KW-1003">Cell membrane</keyword>
<protein>
    <submittedName>
        <fullName evidence="9">AI-2E family transporter</fullName>
    </submittedName>
</protein>
<comment type="caution">
    <text evidence="9">The sequence shown here is derived from an EMBL/GenBank/DDBJ whole genome shotgun (WGS) entry which is preliminary data.</text>
</comment>
<comment type="similarity">
    <text evidence="2">Belongs to the autoinducer-2 exporter (AI-2E) (TC 2.A.86) family.</text>
</comment>
<evidence type="ECO:0000256" key="4">
    <source>
        <dbReference type="ARBA" id="ARBA00022475"/>
    </source>
</evidence>
<sequence>MNDPAQRPSEPAAPREARLRSFDLARILVAGGVLVALIGGSLYIVSPFVPAVIWASTIVVATWPLMLRLQQAFGGRRWLAVSVMLLLEIVVICIPTFGAVYTLADRADDVMRFVQGLPNDTLPAPPRWFGSMRVLKPVTLEWQRLSEAGPGGLLARIEPYVAVAAKWLLLHIGVVGELALHLLLMIIVCGLLYAKGEAMVALLIALAVRVAPDSGAGVVYLTGQSIRAIALGVVVTALVQASLASAGIWLAGVPFAGALSALILVLCLVQLGPLLPMLGSVIWLFLHGFRITAAVLLVWAVCVSTLDNVLRPLLIQRAVALPLVLILAGVIGGLIAMGPVGLFVGPVLLAVTYHLLLDWVGATNRTAAFERAAGPARVSAEPAGVKEDAAPREE</sequence>
<feature type="transmembrane region" description="Helical" evidence="8">
    <location>
        <begin position="79"/>
        <end position="104"/>
    </location>
</feature>
<evidence type="ECO:0000313" key="10">
    <source>
        <dbReference type="Proteomes" id="UP001431019"/>
    </source>
</evidence>
<keyword evidence="7 8" id="KW-0472">Membrane</keyword>
<organism evidence="9 10">
    <name type="scientific">Paraburkholderia sejongensis</name>
    <dbReference type="NCBI Taxonomy" id="2886946"/>
    <lineage>
        <taxon>Bacteria</taxon>
        <taxon>Pseudomonadati</taxon>
        <taxon>Pseudomonadota</taxon>
        <taxon>Betaproteobacteria</taxon>
        <taxon>Burkholderiales</taxon>
        <taxon>Burkholderiaceae</taxon>
        <taxon>Paraburkholderia</taxon>
    </lineage>
</organism>
<keyword evidence="3" id="KW-0813">Transport</keyword>
<evidence type="ECO:0000256" key="3">
    <source>
        <dbReference type="ARBA" id="ARBA00022448"/>
    </source>
</evidence>
<evidence type="ECO:0000256" key="7">
    <source>
        <dbReference type="ARBA" id="ARBA00023136"/>
    </source>
</evidence>
<feature type="transmembrane region" description="Helical" evidence="8">
    <location>
        <begin position="51"/>
        <end position="67"/>
    </location>
</feature>
<feature type="transmembrane region" description="Helical" evidence="8">
    <location>
        <begin position="24"/>
        <end position="45"/>
    </location>
</feature>
<evidence type="ECO:0000256" key="5">
    <source>
        <dbReference type="ARBA" id="ARBA00022692"/>
    </source>
</evidence>
<keyword evidence="6 8" id="KW-1133">Transmembrane helix</keyword>
<evidence type="ECO:0000256" key="1">
    <source>
        <dbReference type="ARBA" id="ARBA00004651"/>
    </source>
</evidence>
<dbReference type="PANTHER" id="PTHR21716:SF67">
    <property type="entry name" value="TRANSPORT PROTEIN YDIK-RELATED"/>
    <property type="match status" value="1"/>
</dbReference>
<keyword evidence="5 8" id="KW-0812">Transmembrane</keyword>
<dbReference type="InterPro" id="IPR002549">
    <property type="entry name" value="AI-2E-like"/>
</dbReference>
<comment type="subcellular location">
    <subcellularLocation>
        <location evidence="1">Cell membrane</location>
        <topology evidence="1">Multi-pass membrane protein</topology>
    </subcellularLocation>
</comment>
<dbReference type="EMBL" id="JAJITD010000003">
    <property type="protein sequence ID" value="MCC8392600.1"/>
    <property type="molecule type" value="Genomic_DNA"/>
</dbReference>
<accession>A0ABS8JRS0</accession>
<dbReference type="Pfam" id="PF01594">
    <property type="entry name" value="AI-2E_transport"/>
    <property type="match status" value="1"/>
</dbReference>